<dbReference type="InterPro" id="IPR036388">
    <property type="entry name" value="WH-like_DNA-bd_sf"/>
</dbReference>
<evidence type="ECO:0000313" key="11">
    <source>
        <dbReference type="Proteomes" id="UP000694844"/>
    </source>
</evidence>
<dbReference type="GeneID" id="111118092"/>
<keyword evidence="4" id="KW-0805">Transcription regulation</keyword>
<evidence type="ECO:0000256" key="6">
    <source>
        <dbReference type="ARBA" id="ARBA00023159"/>
    </source>
</evidence>
<evidence type="ECO:0000256" key="8">
    <source>
        <dbReference type="ARBA" id="ARBA00023242"/>
    </source>
</evidence>
<evidence type="ECO:0000256" key="5">
    <source>
        <dbReference type="ARBA" id="ARBA00023125"/>
    </source>
</evidence>
<dbReference type="GO" id="GO:0002376">
    <property type="term" value="P:immune system process"/>
    <property type="evidence" value="ECO:0007669"/>
    <property type="project" value="TreeGrafter"/>
</dbReference>
<dbReference type="Proteomes" id="UP000694844">
    <property type="component" value="Chromosome 2"/>
</dbReference>
<evidence type="ECO:0000256" key="9">
    <source>
        <dbReference type="SAM" id="MobiDB-lite"/>
    </source>
</evidence>
<evidence type="ECO:0000256" key="2">
    <source>
        <dbReference type="ARBA" id="ARBA00022499"/>
    </source>
</evidence>
<evidence type="ECO:0000256" key="1">
    <source>
        <dbReference type="ARBA" id="ARBA00004123"/>
    </source>
</evidence>
<dbReference type="SUPFAM" id="SSF46785">
    <property type="entry name" value="Winged helix' DNA-binding domain"/>
    <property type="match status" value="1"/>
</dbReference>
<accession>A0A8B8CBQ2</accession>
<proteinExistence type="predicted"/>
<feature type="compositionally biased region" description="Acidic residues" evidence="9">
    <location>
        <begin position="174"/>
        <end position="184"/>
    </location>
</feature>
<evidence type="ECO:0000259" key="10">
    <source>
        <dbReference type="PROSITE" id="PS51507"/>
    </source>
</evidence>
<feature type="region of interest" description="Disordered" evidence="9">
    <location>
        <begin position="132"/>
        <end position="225"/>
    </location>
</feature>
<dbReference type="GO" id="GO:0005634">
    <property type="term" value="C:nucleus"/>
    <property type="evidence" value="ECO:0007669"/>
    <property type="project" value="UniProtKB-SubCell"/>
</dbReference>
<feature type="compositionally biased region" description="Low complexity" evidence="9">
    <location>
        <begin position="185"/>
        <end position="195"/>
    </location>
</feature>
<feature type="compositionally biased region" description="Basic residues" evidence="9">
    <location>
        <begin position="152"/>
        <end position="166"/>
    </location>
</feature>
<dbReference type="PANTHER" id="PTHR11949">
    <property type="entry name" value="INTERFERON REGULATORY FACTOR"/>
    <property type="match status" value="1"/>
</dbReference>
<comment type="subcellular location">
    <subcellularLocation>
        <location evidence="1">Nucleus</location>
    </subcellularLocation>
</comment>
<dbReference type="Gene3D" id="1.10.10.10">
    <property type="entry name" value="Winged helix-like DNA-binding domain superfamily/Winged helix DNA-binding domain"/>
    <property type="match status" value="1"/>
</dbReference>
<evidence type="ECO:0000313" key="12">
    <source>
        <dbReference type="RefSeq" id="XP_022313100.1"/>
    </source>
</evidence>
<reference evidence="12" key="1">
    <citation type="submission" date="2025-08" db="UniProtKB">
        <authorList>
            <consortium name="RefSeq"/>
        </authorList>
    </citation>
    <scope>IDENTIFICATION</scope>
    <source>
        <tissue evidence="12">Whole sample</tissue>
    </source>
</reference>
<feature type="compositionally biased region" description="Acidic residues" evidence="9">
    <location>
        <begin position="206"/>
        <end position="225"/>
    </location>
</feature>
<dbReference type="AlphaFoldDB" id="A0A8B8CBQ2"/>
<gene>
    <name evidence="12" type="primary">LOC111118092</name>
</gene>
<keyword evidence="2" id="KW-1017">Isopeptide bond</keyword>
<keyword evidence="5" id="KW-0238">DNA-binding</keyword>
<keyword evidence="7" id="KW-0804">Transcription</keyword>
<dbReference type="PANTHER" id="PTHR11949:SF17">
    <property type="entry name" value="IRF TRYPTOPHAN PENTAD REPEAT DOMAIN-CONTAINING PROTEIN"/>
    <property type="match status" value="1"/>
</dbReference>
<dbReference type="GO" id="GO:0000978">
    <property type="term" value="F:RNA polymerase II cis-regulatory region sequence-specific DNA binding"/>
    <property type="evidence" value="ECO:0007669"/>
    <property type="project" value="TreeGrafter"/>
</dbReference>
<keyword evidence="3" id="KW-0832">Ubl conjugation</keyword>
<dbReference type="FunFam" id="1.10.10.10:FF:000065">
    <property type="entry name" value="Interferon regulatory factor"/>
    <property type="match status" value="1"/>
</dbReference>
<dbReference type="KEGG" id="cvn:111118092"/>
<evidence type="ECO:0000256" key="7">
    <source>
        <dbReference type="ARBA" id="ARBA00023163"/>
    </source>
</evidence>
<dbReference type="GO" id="GO:0000981">
    <property type="term" value="F:DNA-binding transcription factor activity, RNA polymerase II-specific"/>
    <property type="evidence" value="ECO:0007669"/>
    <property type="project" value="TreeGrafter"/>
</dbReference>
<organism evidence="11 12">
    <name type="scientific">Crassostrea virginica</name>
    <name type="common">Eastern oyster</name>
    <dbReference type="NCBI Taxonomy" id="6565"/>
    <lineage>
        <taxon>Eukaryota</taxon>
        <taxon>Metazoa</taxon>
        <taxon>Spiralia</taxon>
        <taxon>Lophotrochozoa</taxon>
        <taxon>Mollusca</taxon>
        <taxon>Bivalvia</taxon>
        <taxon>Autobranchia</taxon>
        <taxon>Pteriomorphia</taxon>
        <taxon>Ostreida</taxon>
        <taxon>Ostreoidea</taxon>
        <taxon>Ostreidae</taxon>
        <taxon>Crassostrea</taxon>
    </lineage>
</organism>
<dbReference type="RefSeq" id="XP_022313100.1">
    <property type="nucleotide sequence ID" value="XM_022457392.1"/>
</dbReference>
<feature type="domain" description="IRF tryptophan pentad repeat" evidence="10">
    <location>
        <begin position="22"/>
        <end position="129"/>
    </location>
</feature>
<dbReference type="InterPro" id="IPR036390">
    <property type="entry name" value="WH_DNA-bd_sf"/>
</dbReference>
<dbReference type="SMART" id="SM00348">
    <property type="entry name" value="IRF"/>
    <property type="match status" value="1"/>
</dbReference>
<keyword evidence="8" id="KW-0539">Nucleus</keyword>
<dbReference type="PROSITE" id="PS51507">
    <property type="entry name" value="IRF_2"/>
    <property type="match status" value="1"/>
</dbReference>
<dbReference type="CDD" id="cd00103">
    <property type="entry name" value="IRF"/>
    <property type="match status" value="1"/>
</dbReference>
<dbReference type="Pfam" id="PF00605">
    <property type="entry name" value="IRF"/>
    <property type="match status" value="1"/>
</dbReference>
<dbReference type="OrthoDB" id="6538197at2759"/>
<sequence length="389" mass="44443">MVQRKTNLPVIPQRKPIRPIERQKMRPWLVNLLNNERITGFSWVSKDHETFRISWRHAARQGWDPEVDAGLFERWAKHTGKYVDGDEPDPKRWKANFRCALNSLPDVKQLKDQGQRKGKDAYKVYQFLNERKSHQKHKATERTTVPKVTQTKTKRNLRARNAKKSYAKMMAMDSEGEEEEEESSSDFIMSESDCSTSAGNQTPERMEEEEEEEEESSDSDPCFEESLETRLPDFNKICKSTDLTALQKFLPSEKDLRTSISCSGPVTNLPYPFMPTASDPLSKQMNQGLTDAASTTSSTITEDELYQLVLEAEVHDQAPEGNYSDLWGSGLPIPQEVHVDAIIEDSDATYFILDNVENEVVIQDTPNVRCEQITDGEVLQYTGLNLSQL</sequence>
<evidence type="ECO:0000256" key="4">
    <source>
        <dbReference type="ARBA" id="ARBA00023015"/>
    </source>
</evidence>
<evidence type="ECO:0000256" key="3">
    <source>
        <dbReference type="ARBA" id="ARBA00022843"/>
    </source>
</evidence>
<name>A0A8B8CBQ2_CRAVI</name>
<dbReference type="PRINTS" id="PR00267">
    <property type="entry name" value="INTFRNREGFCT"/>
</dbReference>
<keyword evidence="11" id="KW-1185">Reference proteome</keyword>
<dbReference type="InterPro" id="IPR001346">
    <property type="entry name" value="Interferon_reg_fact_DNA-bd_dom"/>
</dbReference>
<protein>
    <submittedName>
        <fullName evidence="12">LOW QUALITY PROTEIN: interferon regulatory factor 1-like</fullName>
    </submittedName>
</protein>
<keyword evidence="6" id="KW-0010">Activator</keyword>